<dbReference type="PANTHER" id="PTHR43265:SF1">
    <property type="entry name" value="ESTERASE ESTD"/>
    <property type="match status" value="1"/>
</dbReference>
<evidence type="ECO:0000256" key="1">
    <source>
        <dbReference type="SAM" id="SignalP"/>
    </source>
</evidence>
<feature type="signal peptide" evidence="1">
    <location>
        <begin position="1"/>
        <end position="21"/>
    </location>
</feature>
<organism evidence="3 4">
    <name type="scientific">Microbulbifer harenosus</name>
    <dbReference type="NCBI Taxonomy" id="2576840"/>
    <lineage>
        <taxon>Bacteria</taxon>
        <taxon>Pseudomonadati</taxon>
        <taxon>Pseudomonadota</taxon>
        <taxon>Gammaproteobacteria</taxon>
        <taxon>Cellvibrionales</taxon>
        <taxon>Microbulbiferaceae</taxon>
        <taxon>Microbulbifer</taxon>
    </lineage>
</organism>
<keyword evidence="4" id="KW-1185">Reference proteome</keyword>
<proteinExistence type="predicted"/>
<keyword evidence="3" id="KW-0378">Hydrolase</keyword>
<evidence type="ECO:0000313" key="3">
    <source>
        <dbReference type="EMBL" id="TLM76189.1"/>
    </source>
</evidence>
<gene>
    <name evidence="3" type="ORF">FDY93_14605</name>
</gene>
<dbReference type="Gene3D" id="3.40.50.1820">
    <property type="entry name" value="alpha/beta hydrolase"/>
    <property type="match status" value="1"/>
</dbReference>
<keyword evidence="1" id="KW-0732">Signal</keyword>
<feature type="chain" id="PRO_5045267118" evidence="1">
    <location>
        <begin position="22"/>
        <end position="331"/>
    </location>
</feature>
<dbReference type="SUPFAM" id="SSF53474">
    <property type="entry name" value="alpha/beta-Hydrolases"/>
    <property type="match status" value="1"/>
</dbReference>
<dbReference type="Pfam" id="PF12146">
    <property type="entry name" value="Hydrolase_4"/>
    <property type="match status" value="1"/>
</dbReference>
<dbReference type="Proteomes" id="UP000306791">
    <property type="component" value="Unassembled WGS sequence"/>
</dbReference>
<feature type="domain" description="Serine aminopeptidase S33" evidence="2">
    <location>
        <begin position="45"/>
        <end position="287"/>
    </location>
</feature>
<comment type="caution">
    <text evidence="3">The sequence shown here is derived from an EMBL/GenBank/DDBJ whole genome shotgun (WGS) entry which is preliminary data.</text>
</comment>
<dbReference type="InterPro" id="IPR022742">
    <property type="entry name" value="Hydrolase_4"/>
</dbReference>
<dbReference type="GO" id="GO:0016787">
    <property type="term" value="F:hydrolase activity"/>
    <property type="evidence" value="ECO:0007669"/>
    <property type="project" value="UniProtKB-KW"/>
</dbReference>
<name>A0ABY2UFN6_9GAMM</name>
<dbReference type="PANTHER" id="PTHR43265">
    <property type="entry name" value="ESTERASE ESTD"/>
    <property type="match status" value="1"/>
</dbReference>
<reference evidence="3 4" key="1">
    <citation type="submission" date="2019-05" db="EMBL/GenBank/DDBJ databases">
        <title>Microbulbifer harenosus sp. nov., an alginate-degrading bacterium isolated from coastal sand.</title>
        <authorList>
            <person name="Huang H."/>
            <person name="Mo K."/>
            <person name="Bao S."/>
        </authorList>
    </citation>
    <scope>NUCLEOTIDE SEQUENCE [LARGE SCALE GENOMIC DNA]</scope>
    <source>
        <strain evidence="3 4">HB161719</strain>
    </source>
</reference>
<evidence type="ECO:0000259" key="2">
    <source>
        <dbReference type="Pfam" id="PF12146"/>
    </source>
</evidence>
<accession>A0ABY2UFN6</accession>
<sequence>MKARVAAIVLFLLLCGCGLGAEDIAFHSGGNRLAGIFLPPDTNTQPCGVIVTVHGDGPLDREAFGYYPLIWELLRARGYAVLSWDKPGIGGSTGNWLHQSMEDRQREVSAAIEYIEQRFAPNQLSIGLLGFSQAGWVVPAVANQNPSVDFVIGVGFAINWIEQGWYLTLSRLQGEGASESEIDEARTQYIDDMAFLATMPTYEAYLASLDAGEKPMSLDRYGFALKNVQADAMDDYRQLHKPLLMLLGEDDLNVDVVDTRDRLAALSATHPNFRTVVLPAATHSLLKSRQFNTQSPGLLFLAKLHLFGDSAVSPQLEPVLDEWLSDRVCSG</sequence>
<dbReference type="InterPro" id="IPR029058">
    <property type="entry name" value="AB_hydrolase_fold"/>
</dbReference>
<protein>
    <submittedName>
        <fullName evidence="3">Alpha/beta hydrolase</fullName>
    </submittedName>
</protein>
<dbReference type="InterPro" id="IPR053145">
    <property type="entry name" value="AB_hydrolase_Est10"/>
</dbReference>
<dbReference type="EMBL" id="VANI01000015">
    <property type="protein sequence ID" value="TLM76189.1"/>
    <property type="molecule type" value="Genomic_DNA"/>
</dbReference>
<evidence type="ECO:0000313" key="4">
    <source>
        <dbReference type="Proteomes" id="UP000306791"/>
    </source>
</evidence>
<dbReference type="RefSeq" id="WP_138236492.1">
    <property type="nucleotide sequence ID" value="NZ_CP185860.1"/>
</dbReference>
<dbReference type="PROSITE" id="PS51257">
    <property type="entry name" value="PROKAR_LIPOPROTEIN"/>
    <property type="match status" value="1"/>
</dbReference>